<evidence type="ECO:0000256" key="6">
    <source>
        <dbReference type="ARBA" id="ARBA00023034"/>
    </source>
</evidence>
<comment type="caution">
    <text evidence="12">The sequence shown here is derived from an EMBL/GenBank/DDBJ whole genome shotgun (WGS) entry which is preliminary data.</text>
</comment>
<dbReference type="SMART" id="SM00726">
    <property type="entry name" value="UIM"/>
    <property type="match status" value="2"/>
</dbReference>
<dbReference type="OrthoDB" id="67965at2759"/>
<dbReference type="PROSITE" id="PS50942">
    <property type="entry name" value="ENTH"/>
    <property type="match status" value="1"/>
</dbReference>
<feature type="compositionally biased region" description="Basic and acidic residues" evidence="10">
    <location>
        <begin position="111"/>
        <end position="121"/>
    </location>
</feature>
<dbReference type="Gene3D" id="6.10.140.100">
    <property type="match status" value="1"/>
</dbReference>
<feature type="domain" description="ENTH" evidence="11">
    <location>
        <begin position="1"/>
        <end position="88"/>
    </location>
</feature>
<name>A0A5N6KP12_9ROSI</name>
<keyword evidence="4" id="KW-0963">Cytoplasm</keyword>
<evidence type="ECO:0000256" key="5">
    <source>
        <dbReference type="ARBA" id="ARBA00022553"/>
    </source>
</evidence>
<feature type="region of interest" description="Disordered" evidence="10">
    <location>
        <begin position="149"/>
        <end position="168"/>
    </location>
</feature>
<dbReference type="InterPro" id="IPR013809">
    <property type="entry name" value="ENTH"/>
</dbReference>
<sequence>MDMLDKRMNDKGKNWRHVLKSLKVLDYILHEGSELVVTWARKNLFIIKTLREFQYTDEDGRDVGVNIRTSAKELTSLILDEERLRAERHDRKLWKSRVTGLDEGMSYGSHANDRPDPSASRRERRRTNRNNEEDDLELRLAIEASKNELEEEKKRRDRGEAGQMTDDDLAKAIRLSKEEEELRRRELEEQNAASLFDDTPTQQAQPTGWNQGTGINRLHANQTGANPFIHNQFTGVPQPQMPSQTGFGSGYGNAEFNIYPQRDVMRGLWSTPHDAQGDHHRDPEEMLRVALNNFRHLTIIPASRNPFTDRRSRRSHLSACTMASMVKETISRRKETHHRGDYAQMRIVVSFHVNDFFAPPVADWGAAQSIIAPVQIMGLESPSFDILRNYFADTNGQSPWMAHIRTRVPHVPVSSGADQLRVNRDYLARLEQLFANATESLGLSELNYKFIKAAAAIPSIFAQTERFYDLSGSLTYLSCTALSLYLPTLRARVAAAAAGGVKPPFPSLLASLAGSGGPNAFNWRQVALSLAVAVWATRPFFAQATWVSLCLLPVLAINSLPASTFAALGGFVSITDVIGLALYVGGISFEATADKQKSNWAKEKQEKKHSEEFLTRGLWSKSRHPNYFGEVTLWTGIATLSAGVLASSAALSTMGFASAPIGTIAALAMAGVSPGFVSFLLFKVSGIPLSENKYDKKFKDNQDYQKWKRETPMFFPKLW</sequence>
<feature type="compositionally biased region" description="Basic and acidic residues" evidence="10">
    <location>
        <begin position="149"/>
        <end position="160"/>
    </location>
</feature>
<dbReference type="GO" id="GO:0005886">
    <property type="term" value="C:plasma membrane"/>
    <property type="evidence" value="ECO:0007669"/>
    <property type="project" value="TreeGrafter"/>
</dbReference>
<evidence type="ECO:0000256" key="2">
    <source>
        <dbReference type="ARBA" id="ARBA00004555"/>
    </source>
</evidence>
<reference evidence="12 13" key="1">
    <citation type="submission" date="2019-06" db="EMBL/GenBank/DDBJ databases">
        <title>A chromosomal-level reference genome of Carpinus fangiana (Coryloideae, Betulaceae).</title>
        <authorList>
            <person name="Yang X."/>
            <person name="Wang Z."/>
            <person name="Zhang L."/>
            <person name="Hao G."/>
            <person name="Liu J."/>
            <person name="Yang Y."/>
        </authorList>
    </citation>
    <scope>NUCLEOTIDE SEQUENCE [LARGE SCALE GENOMIC DNA]</scope>
    <source>
        <strain evidence="12">Cfa_2016G</strain>
        <tissue evidence="12">Leaf</tissue>
    </source>
</reference>
<feature type="compositionally biased region" description="Polar residues" evidence="10">
    <location>
        <begin position="199"/>
        <end position="220"/>
    </location>
</feature>
<dbReference type="Gene3D" id="1.20.120.1630">
    <property type="match status" value="1"/>
</dbReference>
<evidence type="ECO:0000256" key="8">
    <source>
        <dbReference type="ARBA" id="ARBA00023329"/>
    </source>
</evidence>
<dbReference type="GO" id="GO:0006897">
    <property type="term" value="P:endocytosis"/>
    <property type="evidence" value="ECO:0007669"/>
    <property type="project" value="TreeGrafter"/>
</dbReference>
<keyword evidence="7" id="KW-0446">Lipid-binding</keyword>
<dbReference type="SMART" id="SM00273">
    <property type="entry name" value="ENTH"/>
    <property type="match status" value="1"/>
</dbReference>
<evidence type="ECO:0000256" key="7">
    <source>
        <dbReference type="ARBA" id="ARBA00023121"/>
    </source>
</evidence>
<feature type="region of interest" description="Disordered" evidence="10">
    <location>
        <begin position="104"/>
        <end position="144"/>
    </location>
</feature>
<comment type="caution">
    <text evidence="9">Lacks conserved residue(s) required for the propagation of feature annotation.</text>
</comment>
<accession>A0A5N6KP12</accession>
<dbReference type="InterPro" id="IPR003903">
    <property type="entry name" value="UIM_dom"/>
</dbReference>
<dbReference type="GO" id="GO:0005768">
    <property type="term" value="C:endosome"/>
    <property type="evidence" value="ECO:0007669"/>
    <property type="project" value="TreeGrafter"/>
</dbReference>
<dbReference type="AlphaFoldDB" id="A0A5N6KP12"/>
<keyword evidence="9" id="KW-1133">Transmembrane helix</keyword>
<keyword evidence="8" id="KW-0968">Cytoplasmic vesicle</keyword>
<feature type="transmembrane region" description="Helical" evidence="9">
    <location>
        <begin position="566"/>
        <end position="589"/>
    </location>
</feature>
<feature type="region of interest" description="Disordered" evidence="10">
    <location>
        <begin position="180"/>
        <end position="220"/>
    </location>
</feature>
<keyword evidence="5" id="KW-0597">Phosphoprotein</keyword>
<evidence type="ECO:0000256" key="4">
    <source>
        <dbReference type="ARBA" id="ARBA00022490"/>
    </source>
</evidence>
<dbReference type="PROSITE" id="PS50244">
    <property type="entry name" value="S5A_REDUCTASE"/>
    <property type="match status" value="1"/>
</dbReference>
<evidence type="ECO:0000313" key="13">
    <source>
        <dbReference type="Proteomes" id="UP000327013"/>
    </source>
</evidence>
<keyword evidence="9" id="KW-0472">Membrane</keyword>
<protein>
    <recommendedName>
        <fullName evidence="11">ENTH domain-containing protein</fullName>
    </recommendedName>
</protein>
<dbReference type="Pfam" id="PF01417">
    <property type="entry name" value="ENTH"/>
    <property type="match status" value="1"/>
</dbReference>
<dbReference type="GO" id="GO:0005543">
    <property type="term" value="F:phospholipid binding"/>
    <property type="evidence" value="ECO:0007669"/>
    <property type="project" value="TreeGrafter"/>
</dbReference>
<dbReference type="Gene3D" id="1.25.40.90">
    <property type="match status" value="1"/>
</dbReference>
<keyword evidence="9" id="KW-0812">Transmembrane</keyword>
<evidence type="ECO:0000256" key="9">
    <source>
        <dbReference type="PROSITE-ProRule" id="PRU00243"/>
    </source>
</evidence>
<dbReference type="PANTHER" id="PTHR12276">
    <property type="entry name" value="EPSIN/ENT-RELATED"/>
    <property type="match status" value="1"/>
</dbReference>
<dbReference type="GO" id="GO:0030125">
    <property type="term" value="C:clathrin vesicle coat"/>
    <property type="evidence" value="ECO:0007669"/>
    <property type="project" value="TreeGrafter"/>
</dbReference>
<dbReference type="GO" id="GO:0007015">
    <property type="term" value="P:actin filament organization"/>
    <property type="evidence" value="ECO:0007669"/>
    <property type="project" value="TreeGrafter"/>
</dbReference>
<organism evidence="12 13">
    <name type="scientific">Carpinus fangiana</name>
    <dbReference type="NCBI Taxonomy" id="176857"/>
    <lineage>
        <taxon>Eukaryota</taxon>
        <taxon>Viridiplantae</taxon>
        <taxon>Streptophyta</taxon>
        <taxon>Embryophyta</taxon>
        <taxon>Tracheophyta</taxon>
        <taxon>Spermatophyta</taxon>
        <taxon>Magnoliopsida</taxon>
        <taxon>eudicotyledons</taxon>
        <taxon>Gunneridae</taxon>
        <taxon>Pentapetalae</taxon>
        <taxon>rosids</taxon>
        <taxon>fabids</taxon>
        <taxon>Fagales</taxon>
        <taxon>Betulaceae</taxon>
        <taxon>Carpinus</taxon>
    </lineage>
</organism>
<dbReference type="PROSITE" id="PS50330">
    <property type="entry name" value="UIM"/>
    <property type="match status" value="2"/>
</dbReference>
<comment type="subcellular location">
    <subcellularLocation>
        <location evidence="1">Cytoplasmic vesicle</location>
        <location evidence="1">Clathrin-coated vesicle</location>
    </subcellularLocation>
    <subcellularLocation>
        <location evidence="2">Golgi apparatus</location>
    </subcellularLocation>
</comment>
<evidence type="ECO:0000259" key="11">
    <source>
        <dbReference type="PROSITE" id="PS50942"/>
    </source>
</evidence>
<feature type="transmembrane region" description="Helical" evidence="9">
    <location>
        <begin position="657"/>
        <end position="682"/>
    </location>
</feature>
<evidence type="ECO:0000313" key="12">
    <source>
        <dbReference type="EMBL" id="KAB8336810.1"/>
    </source>
</evidence>
<keyword evidence="6" id="KW-0333">Golgi apparatus</keyword>
<gene>
    <name evidence="12" type="ORF">FH972_021119</name>
</gene>
<dbReference type="GO" id="GO:0030276">
    <property type="term" value="F:clathrin binding"/>
    <property type="evidence" value="ECO:0007669"/>
    <property type="project" value="TreeGrafter"/>
</dbReference>
<dbReference type="Proteomes" id="UP000327013">
    <property type="component" value="Unassembled WGS sequence"/>
</dbReference>
<dbReference type="InterPro" id="IPR010721">
    <property type="entry name" value="UstE-like"/>
</dbReference>
<evidence type="ECO:0000256" key="3">
    <source>
        <dbReference type="ARBA" id="ARBA00010130"/>
    </source>
</evidence>
<dbReference type="GO" id="GO:0005794">
    <property type="term" value="C:Golgi apparatus"/>
    <property type="evidence" value="ECO:0007669"/>
    <property type="project" value="UniProtKB-SubCell"/>
</dbReference>
<feature type="transmembrane region" description="Helical" evidence="9">
    <location>
        <begin position="631"/>
        <end position="651"/>
    </location>
</feature>
<dbReference type="PANTHER" id="PTHR12276:SF110">
    <property type="entry name" value="EPSIN-1-RELATED"/>
    <property type="match status" value="1"/>
</dbReference>
<comment type="similarity">
    <text evidence="3">Belongs to the epsin family.</text>
</comment>
<dbReference type="EMBL" id="VIBQ01000009">
    <property type="protein sequence ID" value="KAB8336810.1"/>
    <property type="molecule type" value="Genomic_DNA"/>
</dbReference>
<dbReference type="Pfam" id="PF06966">
    <property type="entry name" value="DUF1295"/>
    <property type="match status" value="1"/>
</dbReference>
<evidence type="ECO:0000256" key="1">
    <source>
        <dbReference type="ARBA" id="ARBA00004132"/>
    </source>
</evidence>
<evidence type="ECO:0000256" key="10">
    <source>
        <dbReference type="SAM" id="MobiDB-lite"/>
    </source>
</evidence>
<keyword evidence="13" id="KW-1185">Reference proteome</keyword>
<proteinExistence type="inferred from homology"/>
<dbReference type="SUPFAM" id="SSF48464">
    <property type="entry name" value="ENTH/VHS domain"/>
    <property type="match status" value="1"/>
</dbReference>
<dbReference type="InterPro" id="IPR008942">
    <property type="entry name" value="ENTH_VHS"/>
</dbReference>